<dbReference type="AlphaFoldDB" id="A0AAW2C8V1"/>
<evidence type="ECO:0000313" key="3">
    <source>
        <dbReference type="Proteomes" id="UP001459277"/>
    </source>
</evidence>
<dbReference type="Proteomes" id="UP001459277">
    <property type="component" value="Unassembled WGS sequence"/>
</dbReference>
<comment type="caution">
    <text evidence="2">The sequence shown here is derived from an EMBL/GenBank/DDBJ whole genome shotgun (WGS) entry which is preliminary data.</text>
</comment>
<reference evidence="2 3" key="1">
    <citation type="submission" date="2024-01" db="EMBL/GenBank/DDBJ databases">
        <title>A telomere-to-telomere, gap-free genome of sweet tea (Lithocarpus litseifolius).</title>
        <authorList>
            <person name="Zhou J."/>
        </authorList>
    </citation>
    <scope>NUCLEOTIDE SEQUENCE [LARGE SCALE GENOMIC DNA]</scope>
    <source>
        <strain evidence="2">Zhou-2022a</strain>
        <tissue evidence="2">Leaf</tissue>
    </source>
</reference>
<gene>
    <name evidence="2" type="ORF">SO802_024418</name>
</gene>
<keyword evidence="3" id="KW-1185">Reference proteome</keyword>
<proteinExistence type="predicted"/>
<evidence type="ECO:0000313" key="2">
    <source>
        <dbReference type="EMBL" id="KAK9994715.1"/>
    </source>
</evidence>
<dbReference type="EMBL" id="JAZDWU010000008">
    <property type="protein sequence ID" value="KAK9994715.1"/>
    <property type="molecule type" value="Genomic_DNA"/>
</dbReference>
<name>A0AAW2C8V1_9ROSI</name>
<protein>
    <submittedName>
        <fullName evidence="2">Uncharacterized protein</fullName>
    </submittedName>
</protein>
<accession>A0AAW2C8V1</accession>
<organism evidence="2 3">
    <name type="scientific">Lithocarpus litseifolius</name>
    <dbReference type="NCBI Taxonomy" id="425828"/>
    <lineage>
        <taxon>Eukaryota</taxon>
        <taxon>Viridiplantae</taxon>
        <taxon>Streptophyta</taxon>
        <taxon>Embryophyta</taxon>
        <taxon>Tracheophyta</taxon>
        <taxon>Spermatophyta</taxon>
        <taxon>Magnoliopsida</taxon>
        <taxon>eudicotyledons</taxon>
        <taxon>Gunneridae</taxon>
        <taxon>Pentapetalae</taxon>
        <taxon>rosids</taxon>
        <taxon>fabids</taxon>
        <taxon>Fagales</taxon>
        <taxon>Fagaceae</taxon>
        <taxon>Lithocarpus</taxon>
    </lineage>
</organism>
<sequence length="197" mass="22245">MWDPIPQQHPNPFIHQPPSNSVGSMPSRHVVDGIPSPGNFLPMQIHSGKSENFKSDQIFPLVIDFCCLFIDVLICHMCLRSAVYTVPAIPTHAIELENPSKFPSAASNGQFPFTQSEDSELGMFKSEPDTIYKSYKEISEELQLQQAMEFYHSLDQIPWNLNLPHPNTDSSNMQGEIWLSLSKALHKLFCSQLCKLS</sequence>
<evidence type="ECO:0000256" key="1">
    <source>
        <dbReference type="SAM" id="MobiDB-lite"/>
    </source>
</evidence>
<feature type="region of interest" description="Disordered" evidence="1">
    <location>
        <begin position="1"/>
        <end position="28"/>
    </location>
</feature>